<proteinExistence type="predicted"/>
<reference evidence="2" key="3">
    <citation type="submission" date="2025-09" db="UniProtKB">
        <authorList>
            <consortium name="Ensembl"/>
        </authorList>
    </citation>
    <scope>IDENTIFICATION</scope>
</reference>
<dbReference type="Ensembl" id="ENSGACT00000061670.1">
    <property type="protein sequence ID" value="ENSGACP00000066259.1"/>
    <property type="gene ID" value="ENSGACG00000032044.1"/>
</dbReference>
<evidence type="ECO:0000313" key="2">
    <source>
        <dbReference type="Ensembl" id="ENSGACP00000066259.1"/>
    </source>
</evidence>
<evidence type="ECO:0000313" key="3">
    <source>
        <dbReference type="Proteomes" id="UP000007635"/>
    </source>
</evidence>
<dbReference type="GeneTree" id="ENSGT00950000183173"/>
<dbReference type="PANTHER" id="PTHR15503:SF22">
    <property type="entry name" value="TRANSPOSON TY3-I GAG POLYPROTEIN"/>
    <property type="match status" value="1"/>
</dbReference>
<reference evidence="2" key="2">
    <citation type="submission" date="2025-08" db="UniProtKB">
        <authorList>
            <consortium name="Ensembl"/>
        </authorList>
    </citation>
    <scope>IDENTIFICATION</scope>
</reference>
<accession>A0AAQ4RRK4</accession>
<name>A0AAQ4RRK4_GASAC</name>
<feature type="domain" description="Retrotransposon gag" evidence="1">
    <location>
        <begin position="119"/>
        <end position="208"/>
    </location>
</feature>
<organism evidence="2 3">
    <name type="scientific">Gasterosteus aculeatus aculeatus</name>
    <name type="common">three-spined stickleback</name>
    <dbReference type="NCBI Taxonomy" id="481459"/>
    <lineage>
        <taxon>Eukaryota</taxon>
        <taxon>Metazoa</taxon>
        <taxon>Chordata</taxon>
        <taxon>Craniata</taxon>
        <taxon>Vertebrata</taxon>
        <taxon>Euteleostomi</taxon>
        <taxon>Actinopterygii</taxon>
        <taxon>Neopterygii</taxon>
        <taxon>Teleostei</taxon>
        <taxon>Neoteleostei</taxon>
        <taxon>Acanthomorphata</taxon>
        <taxon>Eupercaria</taxon>
        <taxon>Perciformes</taxon>
        <taxon>Cottioidei</taxon>
        <taxon>Gasterosteales</taxon>
        <taxon>Gasterosteidae</taxon>
        <taxon>Gasterosteus</taxon>
    </lineage>
</organism>
<dbReference type="Proteomes" id="UP000007635">
    <property type="component" value="Chromosome XVII"/>
</dbReference>
<sequence>MDPANFDTVRQAISSQGAMLGQHQSSLQGIMASLDSLSNSIAAIQAHISAPPQPPVPSPSEPVSVVMSMPDHEPQVPTPERYDGHSGRCRSFLIQVGLVFEQQPRSYRSERAKISYIIGLLRGEALEWASAVWEKQGAIAQSCELFTAEMRKIFDHPVRGKDASKRLLSLRQGTRSVADYSIEFRILAAESGWDEEALQGVFYNGLNEGVKDSLLSYPEVQGLEELICLTT</sequence>
<keyword evidence="3" id="KW-1185">Reference proteome</keyword>
<dbReference type="Pfam" id="PF03732">
    <property type="entry name" value="Retrotrans_gag"/>
    <property type="match status" value="1"/>
</dbReference>
<dbReference type="PANTHER" id="PTHR15503">
    <property type="entry name" value="LDOC1 RELATED"/>
    <property type="match status" value="1"/>
</dbReference>
<evidence type="ECO:0000259" key="1">
    <source>
        <dbReference type="Pfam" id="PF03732"/>
    </source>
</evidence>
<dbReference type="AlphaFoldDB" id="A0AAQ4RRK4"/>
<reference evidence="2 3" key="1">
    <citation type="journal article" date="2021" name="G3 (Bethesda)">
        <title>Improved contiguity of the threespine stickleback genome using long-read sequencing.</title>
        <authorList>
            <person name="Nath S."/>
            <person name="Shaw D.E."/>
            <person name="White M.A."/>
        </authorList>
    </citation>
    <scope>NUCLEOTIDE SEQUENCE [LARGE SCALE GENOMIC DNA]</scope>
    <source>
        <strain evidence="2 3">Lake Benthic</strain>
    </source>
</reference>
<dbReference type="InterPro" id="IPR005162">
    <property type="entry name" value="Retrotrans_gag_dom"/>
</dbReference>
<protein>
    <recommendedName>
        <fullName evidence="1">Retrotransposon gag domain-containing protein</fullName>
    </recommendedName>
</protein>
<dbReference type="InterPro" id="IPR032567">
    <property type="entry name" value="RTL1-rel"/>
</dbReference>